<dbReference type="GO" id="GO:0032259">
    <property type="term" value="P:methylation"/>
    <property type="evidence" value="ECO:0007669"/>
    <property type="project" value="UniProtKB-KW"/>
</dbReference>
<sequence>MKCSNCGLLLTSPRPNKSSIGSYYQSEDYISHTNQANNLINKVYKLARNYTLRKKFKLINRLAPKKSILDYGCGTGHLLNYVQQHKDWKTIGVEPDEMARTIAIRDHHLNVVGSLEDLPEKKFGVITLWHVLEHVHDLNETIQSLRKHLSKKGRLVIAVPNHESLDQQIYKQYWAAYDVPRHLYHFNQLTIKELMKYNQFKLEEVLPMTLDAYYVSMLSEKHKFGKINYIKSIINGWKSNTWAKNNNNNYSSLIYIFKKA</sequence>
<gene>
    <name evidence="1" type="ORF">N7E81_04850</name>
</gene>
<dbReference type="CDD" id="cd02440">
    <property type="entry name" value="AdoMet_MTases"/>
    <property type="match status" value="1"/>
</dbReference>
<evidence type="ECO:0000313" key="1">
    <source>
        <dbReference type="EMBL" id="UXX80427.1"/>
    </source>
</evidence>
<accession>A0ABY6D2N1</accession>
<keyword evidence="1" id="KW-0808">Transferase</keyword>
<proteinExistence type="predicted"/>
<keyword evidence="2" id="KW-1185">Reference proteome</keyword>
<dbReference type="Gene3D" id="3.40.50.150">
    <property type="entry name" value="Vaccinia Virus protein VP39"/>
    <property type="match status" value="1"/>
</dbReference>
<dbReference type="EMBL" id="CP106735">
    <property type="protein sequence ID" value="UXX80427.1"/>
    <property type="molecule type" value="Genomic_DNA"/>
</dbReference>
<reference evidence="1" key="1">
    <citation type="submission" date="2022-10" db="EMBL/GenBank/DDBJ databases">
        <title>Comparative genomics and taxonomic characterization of three novel marine species of genus Reichenbachiella exhibiting antioxidant and polysaccharide degradation activities.</title>
        <authorList>
            <person name="Muhammad N."/>
            <person name="Lee Y.-J."/>
            <person name="Ko J."/>
            <person name="Kim S.-G."/>
        </authorList>
    </citation>
    <scope>NUCLEOTIDE SEQUENCE</scope>
    <source>
        <strain evidence="1">Wsw4-B4</strain>
    </source>
</reference>
<dbReference type="Pfam" id="PF13489">
    <property type="entry name" value="Methyltransf_23"/>
    <property type="match status" value="1"/>
</dbReference>
<organism evidence="1 2">
    <name type="scientific">Reichenbachiella carrageenanivorans</name>
    <dbReference type="NCBI Taxonomy" id="2979869"/>
    <lineage>
        <taxon>Bacteria</taxon>
        <taxon>Pseudomonadati</taxon>
        <taxon>Bacteroidota</taxon>
        <taxon>Cytophagia</taxon>
        <taxon>Cytophagales</taxon>
        <taxon>Reichenbachiellaceae</taxon>
        <taxon>Reichenbachiella</taxon>
    </lineage>
</organism>
<dbReference type="Proteomes" id="UP001062165">
    <property type="component" value="Chromosome"/>
</dbReference>
<name>A0ABY6D2N1_9BACT</name>
<dbReference type="InterPro" id="IPR029063">
    <property type="entry name" value="SAM-dependent_MTases_sf"/>
</dbReference>
<dbReference type="RefSeq" id="WP_263052157.1">
    <property type="nucleotide sequence ID" value="NZ_CP106735.1"/>
</dbReference>
<dbReference type="PANTHER" id="PTHR43861">
    <property type="entry name" value="TRANS-ACONITATE 2-METHYLTRANSFERASE-RELATED"/>
    <property type="match status" value="1"/>
</dbReference>
<dbReference type="GO" id="GO:0008168">
    <property type="term" value="F:methyltransferase activity"/>
    <property type="evidence" value="ECO:0007669"/>
    <property type="project" value="UniProtKB-KW"/>
</dbReference>
<evidence type="ECO:0000313" key="2">
    <source>
        <dbReference type="Proteomes" id="UP001062165"/>
    </source>
</evidence>
<protein>
    <submittedName>
        <fullName evidence="1">Class I SAM-dependent methyltransferase</fullName>
    </submittedName>
</protein>
<keyword evidence="1" id="KW-0489">Methyltransferase</keyword>
<dbReference type="SUPFAM" id="SSF53335">
    <property type="entry name" value="S-adenosyl-L-methionine-dependent methyltransferases"/>
    <property type="match status" value="1"/>
</dbReference>